<dbReference type="PROSITE" id="PS51781">
    <property type="entry name" value="SH3B"/>
    <property type="match status" value="1"/>
</dbReference>
<dbReference type="EMBL" id="BJWI01000026">
    <property type="protein sequence ID" value="GEM02180.1"/>
    <property type="molecule type" value="Genomic_DNA"/>
</dbReference>
<dbReference type="RefSeq" id="WP_089832913.1">
    <property type="nucleotide sequence ID" value="NZ_BJWI01000026.1"/>
</dbReference>
<evidence type="ECO:0000313" key="6">
    <source>
        <dbReference type="EMBL" id="GEM02180.1"/>
    </source>
</evidence>
<feature type="region of interest" description="Disordered" evidence="2">
    <location>
        <begin position="161"/>
        <end position="244"/>
    </location>
</feature>
<keyword evidence="3" id="KW-0472">Membrane</keyword>
<dbReference type="EMBL" id="FOXC01000029">
    <property type="protein sequence ID" value="SFP56605.1"/>
    <property type="molecule type" value="Genomic_DNA"/>
</dbReference>
<evidence type="ECO:0000259" key="5">
    <source>
        <dbReference type="PROSITE" id="PS51781"/>
    </source>
</evidence>
<feature type="domain" description="SH3b" evidence="5">
    <location>
        <begin position="82"/>
        <end position="155"/>
    </location>
</feature>
<dbReference type="SMART" id="SM01208">
    <property type="entry name" value="G5"/>
    <property type="match status" value="1"/>
</dbReference>
<dbReference type="Proteomes" id="UP000242243">
    <property type="component" value="Unassembled WGS sequence"/>
</dbReference>
<feature type="compositionally biased region" description="Polar residues" evidence="2">
    <location>
        <begin position="169"/>
        <end position="179"/>
    </location>
</feature>
<proteinExistence type="predicted"/>
<evidence type="ECO:0000313" key="8">
    <source>
        <dbReference type="Proteomes" id="UP000242243"/>
    </source>
</evidence>
<dbReference type="Pfam" id="PF08239">
    <property type="entry name" value="SH3_3"/>
    <property type="match status" value="1"/>
</dbReference>
<feature type="domain" description="G5" evidence="4">
    <location>
        <begin position="235"/>
        <end position="315"/>
    </location>
</feature>
<dbReference type="Pfam" id="PF07501">
    <property type="entry name" value="G5"/>
    <property type="match status" value="1"/>
</dbReference>
<feature type="compositionally biased region" description="Low complexity" evidence="2">
    <location>
        <begin position="191"/>
        <end position="204"/>
    </location>
</feature>
<evidence type="ECO:0000313" key="7">
    <source>
        <dbReference type="EMBL" id="SFP56605.1"/>
    </source>
</evidence>
<dbReference type="Gene3D" id="2.20.230.10">
    <property type="entry name" value="Resuscitation-promoting factor rpfb"/>
    <property type="match status" value="1"/>
</dbReference>
<protein>
    <submittedName>
        <fullName evidence="7">G5 domain-containing protein</fullName>
    </submittedName>
</protein>
<dbReference type="InterPro" id="IPR011098">
    <property type="entry name" value="G5_dom"/>
</dbReference>
<dbReference type="InterPro" id="IPR003646">
    <property type="entry name" value="SH3-like_bac-type"/>
</dbReference>
<keyword evidence="3" id="KW-1133">Transmembrane helix</keyword>
<evidence type="ECO:0000313" key="9">
    <source>
        <dbReference type="Proteomes" id="UP000321547"/>
    </source>
</evidence>
<dbReference type="SMART" id="SM00287">
    <property type="entry name" value="SH3b"/>
    <property type="match status" value="1"/>
</dbReference>
<dbReference type="Gene3D" id="2.30.30.40">
    <property type="entry name" value="SH3 Domains"/>
    <property type="match status" value="1"/>
</dbReference>
<dbReference type="PROSITE" id="PS51109">
    <property type="entry name" value="G5"/>
    <property type="match status" value="1"/>
</dbReference>
<keyword evidence="9" id="KW-1185">Reference proteome</keyword>
<evidence type="ECO:0000259" key="4">
    <source>
        <dbReference type="PROSITE" id="PS51109"/>
    </source>
</evidence>
<feature type="transmembrane region" description="Helical" evidence="3">
    <location>
        <begin position="6"/>
        <end position="25"/>
    </location>
</feature>
<sequence length="320" mass="35531">MKRQSIFVWGISILSILILAALILVNRQQNFSFYESKDAHKKESLIQNQLTENLTLENSGQNLEPLTFPLEDDVLTQLFNTEKEMYINASSLNLRSGPSTDFDVVKTLFQNDSVIVGSTITFDQFDYGDGEVEWVAIKVDDAIGFVNPHYLIENLTAEEETELNDTDNKTSSNPLSSPADTAVKPNKKPTTTESSNNATSSGSEQNDDSAPANDNETSGVQLGTDDNANEEDDETPRVTTKTDTETEVIYHKVIEIENPDLLEGTVELVTEGVNGILTITYKKTYEGDELVKIEEVNRKITKEKKDKVVHIGTKPASTEE</sequence>
<dbReference type="STRING" id="306540.SAMN05421839_12912"/>
<keyword evidence="1" id="KW-0732">Signal</keyword>
<evidence type="ECO:0000256" key="1">
    <source>
        <dbReference type="ARBA" id="ARBA00022729"/>
    </source>
</evidence>
<accession>A0A1I5RDR7</accession>
<dbReference type="AlphaFoldDB" id="A0A1I5RDR7"/>
<reference evidence="6 9" key="2">
    <citation type="submission" date="2019-07" db="EMBL/GenBank/DDBJ databases">
        <title>Whole genome shotgun sequence of Halolactibacillus halophilus NBRC 100868.</title>
        <authorList>
            <person name="Hosoyama A."/>
            <person name="Uohara A."/>
            <person name="Ohji S."/>
            <person name="Ichikawa N."/>
        </authorList>
    </citation>
    <scope>NUCLEOTIDE SEQUENCE [LARGE SCALE GENOMIC DNA]</scope>
    <source>
        <strain evidence="6 9">NBRC 100868</strain>
    </source>
</reference>
<reference evidence="7 8" key="1">
    <citation type="submission" date="2016-10" db="EMBL/GenBank/DDBJ databases">
        <authorList>
            <person name="de Groot N.N."/>
        </authorList>
    </citation>
    <scope>NUCLEOTIDE SEQUENCE [LARGE SCALE GENOMIC DNA]</scope>
    <source>
        <strain evidence="7 8">DSM 17073</strain>
    </source>
</reference>
<name>A0A1I5RDR7_9BACI</name>
<dbReference type="OrthoDB" id="2974565at2"/>
<organism evidence="7 8">
    <name type="scientific">Halolactibacillus halophilus</name>
    <dbReference type="NCBI Taxonomy" id="306540"/>
    <lineage>
        <taxon>Bacteria</taxon>
        <taxon>Bacillati</taxon>
        <taxon>Bacillota</taxon>
        <taxon>Bacilli</taxon>
        <taxon>Bacillales</taxon>
        <taxon>Bacillaceae</taxon>
        <taxon>Halolactibacillus</taxon>
    </lineage>
</organism>
<gene>
    <name evidence="6" type="ORF">HHA03_17120</name>
    <name evidence="7" type="ORF">SAMN05421839_12912</name>
</gene>
<keyword evidence="3" id="KW-0812">Transmembrane</keyword>
<feature type="compositionally biased region" description="Polar residues" evidence="2">
    <location>
        <begin position="212"/>
        <end position="221"/>
    </location>
</feature>
<dbReference type="Proteomes" id="UP000321547">
    <property type="component" value="Unassembled WGS sequence"/>
</dbReference>
<evidence type="ECO:0000256" key="3">
    <source>
        <dbReference type="SAM" id="Phobius"/>
    </source>
</evidence>
<evidence type="ECO:0000256" key="2">
    <source>
        <dbReference type="SAM" id="MobiDB-lite"/>
    </source>
</evidence>